<dbReference type="KEGG" id="tve:TRV_00031"/>
<keyword evidence="3" id="KW-1185">Reference proteome</keyword>
<dbReference type="HOGENOM" id="CLU_2724033_0_0_1"/>
<evidence type="ECO:0000256" key="1">
    <source>
        <dbReference type="SAM" id="MobiDB-lite"/>
    </source>
</evidence>
<dbReference type="EMBL" id="ACYE01000002">
    <property type="protein sequence ID" value="EFE45158.1"/>
    <property type="molecule type" value="Genomic_DNA"/>
</dbReference>
<protein>
    <submittedName>
        <fullName evidence="2">Uncharacterized protein</fullName>
    </submittedName>
</protein>
<evidence type="ECO:0000313" key="2">
    <source>
        <dbReference type="EMBL" id="EFE45158.1"/>
    </source>
</evidence>
<sequence>MAESERGKKSSRTEQPGASLSAAGSKGEGEGRAGGREGENQDGDAVLSTKQPAAAAASFRSTSQPASQLRPT</sequence>
<feature type="region of interest" description="Disordered" evidence="1">
    <location>
        <begin position="1"/>
        <end position="72"/>
    </location>
</feature>
<evidence type="ECO:0000313" key="3">
    <source>
        <dbReference type="Proteomes" id="UP000008383"/>
    </source>
</evidence>
<accession>D4CYZ4</accession>
<name>D4CYZ4_TRIVH</name>
<reference evidence="3" key="1">
    <citation type="journal article" date="2011" name="Genome Biol.">
        <title>Comparative and functional genomics provide insights into the pathogenicity of dermatophytic fungi.</title>
        <authorList>
            <person name="Burmester A."/>
            <person name="Shelest E."/>
            <person name="Gloeckner G."/>
            <person name="Heddergott C."/>
            <person name="Schindler S."/>
            <person name="Staib P."/>
            <person name="Heidel A."/>
            <person name="Felder M."/>
            <person name="Petzold A."/>
            <person name="Szafranski K."/>
            <person name="Feuermann M."/>
            <person name="Pedruzzi I."/>
            <person name="Priebe S."/>
            <person name="Groth M."/>
            <person name="Winkler R."/>
            <person name="Li W."/>
            <person name="Kniemeyer O."/>
            <person name="Schroeckh V."/>
            <person name="Hertweck C."/>
            <person name="Hube B."/>
            <person name="White T.C."/>
            <person name="Platzer M."/>
            <person name="Guthke R."/>
            <person name="Heitman J."/>
            <person name="Woestemeyer J."/>
            <person name="Zipfel P.F."/>
            <person name="Monod M."/>
            <person name="Brakhage A.A."/>
        </authorList>
    </citation>
    <scope>NUCLEOTIDE SEQUENCE [LARGE SCALE GENOMIC DNA]</scope>
    <source>
        <strain evidence="3">HKI 0517</strain>
    </source>
</reference>
<feature type="compositionally biased region" description="Basic and acidic residues" evidence="1">
    <location>
        <begin position="27"/>
        <end position="39"/>
    </location>
</feature>
<dbReference type="AlphaFoldDB" id="D4CYZ4"/>
<organism evidence="2 3">
    <name type="scientific">Trichophyton verrucosum (strain HKI 0517)</name>
    <dbReference type="NCBI Taxonomy" id="663202"/>
    <lineage>
        <taxon>Eukaryota</taxon>
        <taxon>Fungi</taxon>
        <taxon>Dikarya</taxon>
        <taxon>Ascomycota</taxon>
        <taxon>Pezizomycotina</taxon>
        <taxon>Eurotiomycetes</taxon>
        <taxon>Eurotiomycetidae</taxon>
        <taxon>Onygenales</taxon>
        <taxon>Arthrodermataceae</taxon>
        <taxon>Trichophyton</taxon>
    </lineage>
</organism>
<dbReference type="GeneID" id="9582012"/>
<gene>
    <name evidence="2" type="ORF">TRV_00031</name>
</gene>
<comment type="caution">
    <text evidence="2">The sequence shown here is derived from an EMBL/GenBank/DDBJ whole genome shotgun (WGS) entry which is preliminary data.</text>
</comment>
<feature type="compositionally biased region" description="Basic and acidic residues" evidence="1">
    <location>
        <begin position="1"/>
        <end position="12"/>
    </location>
</feature>
<dbReference type="RefSeq" id="XP_003025769.1">
    <property type="nucleotide sequence ID" value="XM_003025723.1"/>
</dbReference>
<proteinExistence type="predicted"/>
<feature type="compositionally biased region" description="Polar residues" evidence="1">
    <location>
        <begin position="59"/>
        <end position="72"/>
    </location>
</feature>
<dbReference type="Proteomes" id="UP000008383">
    <property type="component" value="Unassembled WGS sequence"/>
</dbReference>